<organism evidence="8 9">
    <name type="scientific">Streptomyces misionensis</name>
    <dbReference type="NCBI Taxonomy" id="67331"/>
    <lineage>
        <taxon>Bacteria</taxon>
        <taxon>Bacillati</taxon>
        <taxon>Actinomycetota</taxon>
        <taxon>Actinomycetes</taxon>
        <taxon>Kitasatosporales</taxon>
        <taxon>Streptomycetaceae</taxon>
        <taxon>Streptomyces</taxon>
    </lineage>
</organism>
<sequence>MHEDTRSPLPKRPPEAAPRSAAWADPAPLGLAGFALTTLLLSIVNTNLLKEPAAILPVLGLAAFYGGIAQFAAGLFEFRRGNTFGATAFVSFAAFWLSYWWIAPRVALAGDAHNALGLYLLGWAVFTAYMTVGALRVSLPVLAVFVLLTLTYLFLAIGSFQAGAPPHVMTQVGGWFGILTGLAAWYASAAGVINEAHGREVLPAWRREPGRGEPTAHEERSV</sequence>
<reference evidence="8 9" key="1">
    <citation type="submission" date="2016-10" db="EMBL/GenBank/DDBJ databases">
        <authorList>
            <person name="de Groot N.N."/>
        </authorList>
    </citation>
    <scope>NUCLEOTIDE SEQUENCE [LARGE SCALE GENOMIC DNA]</scope>
    <source>
        <strain evidence="8 9">DSM 40306</strain>
    </source>
</reference>
<dbReference type="InterPro" id="IPR000791">
    <property type="entry name" value="Gpr1/Fun34/SatP-like"/>
</dbReference>
<protein>
    <submittedName>
        <fullName evidence="8">Uncharacterized protein</fullName>
    </submittedName>
</protein>
<dbReference type="GO" id="GO:0071422">
    <property type="term" value="P:succinate transmembrane transport"/>
    <property type="evidence" value="ECO:0007669"/>
    <property type="project" value="TreeGrafter"/>
</dbReference>
<proteinExistence type="inferred from homology"/>
<feature type="transmembrane region" description="Helical" evidence="7">
    <location>
        <begin position="21"/>
        <end position="43"/>
    </location>
</feature>
<dbReference type="Pfam" id="PF01184">
    <property type="entry name" value="Gpr1_Fun34_YaaH"/>
    <property type="match status" value="1"/>
</dbReference>
<evidence type="ECO:0000313" key="9">
    <source>
        <dbReference type="Proteomes" id="UP000182375"/>
    </source>
</evidence>
<feature type="transmembrane region" description="Helical" evidence="7">
    <location>
        <begin position="172"/>
        <end position="193"/>
    </location>
</feature>
<dbReference type="GO" id="GO:0005886">
    <property type="term" value="C:plasma membrane"/>
    <property type="evidence" value="ECO:0007669"/>
    <property type="project" value="TreeGrafter"/>
</dbReference>
<feature type="transmembrane region" description="Helical" evidence="7">
    <location>
        <begin position="55"/>
        <end position="76"/>
    </location>
</feature>
<dbReference type="RefSeq" id="WP_070024906.1">
    <property type="nucleotide sequence ID" value="NZ_FNTD01000004.1"/>
</dbReference>
<dbReference type="GeneID" id="95510074"/>
<comment type="similarity">
    <text evidence="2">Belongs to the acetate uptake transporter (AceTr) (TC 2.A.96) family.</text>
</comment>
<dbReference type="PANTHER" id="PTHR30178:SF3">
    <property type="entry name" value="SUCCINATE-ACETATE_PROTON SYMPORTER SATP"/>
    <property type="match status" value="1"/>
</dbReference>
<gene>
    <name evidence="8" type="ORF">SAMN04490357_0810</name>
</gene>
<keyword evidence="3 7" id="KW-0812">Transmembrane</keyword>
<dbReference type="Proteomes" id="UP000182375">
    <property type="component" value="Unassembled WGS sequence"/>
</dbReference>
<keyword evidence="4 7" id="KW-1133">Transmembrane helix</keyword>
<dbReference type="PANTHER" id="PTHR30178">
    <property type="entry name" value="INNER MEMBRANE PROTEIN YAAH"/>
    <property type="match status" value="1"/>
</dbReference>
<name>A0A1H4NJ82_9ACTN</name>
<dbReference type="GO" id="GO:0015360">
    <property type="term" value="F:acetate:proton symporter activity"/>
    <property type="evidence" value="ECO:0007669"/>
    <property type="project" value="TreeGrafter"/>
</dbReference>
<feature type="transmembrane region" description="Helical" evidence="7">
    <location>
        <begin position="83"/>
        <end position="102"/>
    </location>
</feature>
<evidence type="ECO:0000256" key="1">
    <source>
        <dbReference type="ARBA" id="ARBA00004141"/>
    </source>
</evidence>
<accession>A0A1H4NJ82</accession>
<evidence type="ECO:0000256" key="7">
    <source>
        <dbReference type="SAM" id="Phobius"/>
    </source>
</evidence>
<dbReference type="AlphaFoldDB" id="A0A1H4NJ82"/>
<evidence type="ECO:0000256" key="4">
    <source>
        <dbReference type="ARBA" id="ARBA00022989"/>
    </source>
</evidence>
<evidence type="ECO:0000256" key="2">
    <source>
        <dbReference type="ARBA" id="ARBA00005587"/>
    </source>
</evidence>
<dbReference type="STRING" id="67331.SAMN04490357_0810"/>
<comment type="subcellular location">
    <subcellularLocation>
        <location evidence="1">Membrane</location>
        <topology evidence="1">Multi-pass membrane protein</topology>
    </subcellularLocation>
</comment>
<evidence type="ECO:0000313" key="8">
    <source>
        <dbReference type="EMBL" id="SEB95271.1"/>
    </source>
</evidence>
<feature type="transmembrane region" description="Helical" evidence="7">
    <location>
        <begin position="139"/>
        <end position="160"/>
    </location>
</feature>
<evidence type="ECO:0000256" key="6">
    <source>
        <dbReference type="SAM" id="MobiDB-lite"/>
    </source>
</evidence>
<evidence type="ECO:0000256" key="5">
    <source>
        <dbReference type="ARBA" id="ARBA00023136"/>
    </source>
</evidence>
<feature type="transmembrane region" description="Helical" evidence="7">
    <location>
        <begin position="114"/>
        <end position="132"/>
    </location>
</feature>
<evidence type="ECO:0000256" key="3">
    <source>
        <dbReference type="ARBA" id="ARBA00022692"/>
    </source>
</evidence>
<keyword evidence="5 7" id="KW-0472">Membrane</keyword>
<feature type="region of interest" description="Disordered" evidence="6">
    <location>
        <begin position="1"/>
        <end position="21"/>
    </location>
</feature>
<dbReference type="InterPro" id="IPR047623">
    <property type="entry name" value="SatP"/>
</dbReference>
<dbReference type="NCBIfam" id="NF038013">
    <property type="entry name" value="AceTr_1"/>
    <property type="match status" value="1"/>
</dbReference>
<dbReference type="EMBL" id="FNTD01000004">
    <property type="protein sequence ID" value="SEB95271.1"/>
    <property type="molecule type" value="Genomic_DNA"/>
</dbReference>